<dbReference type="RefSeq" id="WP_388036872.1">
    <property type="nucleotide sequence ID" value="NZ_JBHUEK010000010.1"/>
</dbReference>
<keyword evidence="1" id="KW-0812">Transmembrane</keyword>
<protein>
    <recommendedName>
        <fullName evidence="4">DUF3592 domain-containing protein</fullName>
    </recommendedName>
</protein>
<dbReference type="EMBL" id="JBHUEK010000010">
    <property type="protein sequence ID" value="MFD1778575.1"/>
    <property type="molecule type" value="Genomic_DNA"/>
</dbReference>
<accession>A0ABW4ML25</accession>
<keyword evidence="1" id="KW-1133">Transmembrane helix</keyword>
<feature type="transmembrane region" description="Helical" evidence="1">
    <location>
        <begin position="160"/>
        <end position="181"/>
    </location>
</feature>
<gene>
    <name evidence="2" type="ORF">ACFSFW_07835</name>
</gene>
<name>A0ABW4ML25_9BACI</name>
<organism evidence="2 3">
    <name type="scientific">Fredinandcohnia salidurans</name>
    <dbReference type="NCBI Taxonomy" id="2595041"/>
    <lineage>
        <taxon>Bacteria</taxon>
        <taxon>Bacillati</taxon>
        <taxon>Bacillota</taxon>
        <taxon>Bacilli</taxon>
        <taxon>Bacillales</taxon>
        <taxon>Bacillaceae</taxon>
        <taxon>Fredinandcohnia</taxon>
    </lineage>
</organism>
<feature type="transmembrane region" description="Helical" evidence="1">
    <location>
        <begin position="118"/>
        <end position="139"/>
    </location>
</feature>
<evidence type="ECO:0000313" key="2">
    <source>
        <dbReference type="EMBL" id="MFD1778575.1"/>
    </source>
</evidence>
<sequence length="321" mass="37856">MKELSWPKIVAFAAFIFICYTIYDNVQEHQEFLEKAEANHVEERVWRKYVVNGLLEGPRFSVQIGALPESSIPTKHNDSMITISQDLFYQIDVGDTIPGYEVDGKFYTETLLKEEIQWFYILLTVFSLYPVGYILYWLAKIKTLWSLFSNISRRLFLDKIAGFVIPVLIFGGLIIALLLFLSTETKSAFENGYEKYFGKNHAETMAIVTDRGFERRTSKYNRSEYYISLMYKPKDHDPIFVVKGVTWHTYNKYKMEMPIIYNIDNPYQVFAKDMDFRDYTAILMTDTVILTLVSIFLIILLSWIPFLLWKRNKQKEKDHPF</sequence>
<keyword evidence="3" id="KW-1185">Reference proteome</keyword>
<proteinExistence type="predicted"/>
<keyword evidence="1" id="KW-0472">Membrane</keyword>
<reference evidence="3" key="1">
    <citation type="journal article" date="2019" name="Int. J. Syst. Evol. Microbiol.">
        <title>The Global Catalogue of Microorganisms (GCM) 10K type strain sequencing project: providing services to taxonomists for standard genome sequencing and annotation.</title>
        <authorList>
            <consortium name="The Broad Institute Genomics Platform"/>
            <consortium name="The Broad Institute Genome Sequencing Center for Infectious Disease"/>
            <person name="Wu L."/>
            <person name="Ma J."/>
        </authorList>
    </citation>
    <scope>NUCLEOTIDE SEQUENCE [LARGE SCALE GENOMIC DNA]</scope>
    <source>
        <strain evidence="3">CCUG 15531</strain>
    </source>
</reference>
<comment type="caution">
    <text evidence="2">The sequence shown here is derived from an EMBL/GenBank/DDBJ whole genome shotgun (WGS) entry which is preliminary data.</text>
</comment>
<evidence type="ECO:0008006" key="4">
    <source>
        <dbReference type="Google" id="ProtNLM"/>
    </source>
</evidence>
<feature type="transmembrane region" description="Helical" evidence="1">
    <location>
        <begin position="288"/>
        <end position="309"/>
    </location>
</feature>
<evidence type="ECO:0000256" key="1">
    <source>
        <dbReference type="SAM" id="Phobius"/>
    </source>
</evidence>
<dbReference type="Proteomes" id="UP001597227">
    <property type="component" value="Unassembled WGS sequence"/>
</dbReference>
<evidence type="ECO:0000313" key="3">
    <source>
        <dbReference type="Proteomes" id="UP001597227"/>
    </source>
</evidence>